<evidence type="ECO:0000313" key="3">
    <source>
        <dbReference type="Proteomes" id="UP000800036"/>
    </source>
</evidence>
<dbReference type="PANTHER" id="PTHR37542:SF3">
    <property type="entry name" value="PRION-INHIBITION AND PROPAGATION HELO DOMAIN-CONTAINING PROTEIN"/>
    <property type="match status" value="1"/>
</dbReference>
<dbReference type="InterPro" id="IPR056002">
    <property type="entry name" value="DUF7580"/>
</dbReference>
<dbReference type="Pfam" id="PF00069">
    <property type="entry name" value="Pkinase"/>
    <property type="match status" value="1"/>
</dbReference>
<dbReference type="GO" id="GO:0004672">
    <property type="term" value="F:protein kinase activity"/>
    <property type="evidence" value="ECO:0007669"/>
    <property type="project" value="InterPro"/>
</dbReference>
<dbReference type="Gene3D" id="1.10.510.10">
    <property type="entry name" value="Transferase(Phosphotransferase) domain 1"/>
    <property type="match status" value="2"/>
</dbReference>
<dbReference type="InterPro" id="IPR011009">
    <property type="entry name" value="Kinase-like_dom_sf"/>
</dbReference>
<reference evidence="2" key="1">
    <citation type="journal article" date="2020" name="Stud. Mycol.">
        <title>101 Dothideomycetes genomes: a test case for predicting lifestyles and emergence of pathogens.</title>
        <authorList>
            <person name="Haridas S."/>
            <person name="Albert R."/>
            <person name="Binder M."/>
            <person name="Bloem J."/>
            <person name="Labutti K."/>
            <person name="Salamov A."/>
            <person name="Andreopoulos B."/>
            <person name="Baker S."/>
            <person name="Barry K."/>
            <person name="Bills G."/>
            <person name="Bluhm B."/>
            <person name="Cannon C."/>
            <person name="Castanera R."/>
            <person name="Culley D."/>
            <person name="Daum C."/>
            <person name="Ezra D."/>
            <person name="Gonzalez J."/>
            <person name="Henrissat B."/>
            <person name="Kuo A."/>
            <person name="Liang C."/>
            <person name="Lipzen A."/>
            <person name="Lutzoni F."/>
            <person name="Magnuson J."/>
            <person name="Mondo S."/>
            <person name="Nolan M."/>
            <person name="Ohm R."/>
            <person name="Pangilinan J."/>
            <person name="Park H.-J."/>
            <person name="Ramirez L."/>
            <person name="Alfaro M."/>
            <person name="Sun H."/>
            <person name="Tritt A."/>
            <person name="Yoshinaga Y."/>
            <person name="Zwiers L.-H."/>
            <person name="Turgeon B."/>
            <person name="Goodwin S."/>
            <person name="Spatafora J."/>
            <person name="Crous P."/>
            <person name="Grigoriev I."/>
        </authorList>
    </citation>
    <scope>NUCLEOTIDE SEQUENCE</scope>
    <source>
        <strain evidence="2">CBS 107.79</strain>
    </source>
</reference>
<dbReference type="EMBL" id="ML976847">
    <property type="protein sequence ID" value="KAF1963918.1"/>
    <property type="molecule type" value="Genomic_DNA"/>
</dbReference>
<proteinExistence type="predicted"/>
<protein>
    <recommendedName>
        <fullName evidence="1">Protein kinase domain-containing protein</fullName>
    </recommendedName>
</protein>
<dbReference type="Proteomes" id="UP000800036">
    <property type="component" value="Unassembled WGS sequence"/>
</dbReference>
<evidence type="ECO:0000313" key="2">
    <source>
        <dbReference type="EMBL" id="KAF1963918.1"/>
    </source>
</evidence>
<dbReference type="OrthoDB" id="4062651at2759"/>
<dbReference type="AlphaFoldDB" id="A0A6A5UGM3"/>
<feature type="domain" description="Protein kinase" evidence="1">
    <location>
        <begin position="177"/>
        <end position="539"/>
    </location>
</feature>
<dbReference type="PROSITE" id="PS50011">
    <property type="entry name" value="PROTEIN_KINASE_DOM"/>
    <property type="match status" value="1"/>
</dbReference>
<dbReference type="PANTHER" id="PTHR37542">
    <property type="entry name" value="HELO DOMAIN-CONTAINING PROTEIN-RELATED"/>
    <property type="match status" value="1"/>
</dbReference>
<name>A0A6A5UGM3_9PLEO</name>
<dbReference type="CDD" id="cd00180">
    <property type="entry name" value="PKc"/>
    <property type="match status" value="1"/>
</dbReference>
<organism evidence="2 3">
    <name type="scientific">Bimuria novae-zelandiae CBS 107.79</name>
    <dbReference type="NCBI Taxonomy" id="1447943"/>
    <lineage>
        <taxon>Eukaryota</taxon>
        <taxon>Fungi</taxon>
        <taxon>Dikarya</taxon>
        <taxon>Ascomycota</taxon>
        <taxon>Pezizomycotina</taxon>
        <taxon>Dothideomycetes</taxon>
        <taxon>Pleosporomycetidae</taxon>
        <taxon>Pleosporales</taxon>
        <taxon>Massarineae</taxon>
        <taxon>Didymosphaeriaceae</taxon>
        <taxon>Bimuria</taxon>
    </lineage>
</organism>
<keyword evidence="3" id="KW-1185">Reference proteome</keyword>
<sequence length="1076" mass="123421">MQHRILVRVQSDKLVKAFRVFIYQPRLHRSSSCFNGLDYAGQQKGVPSIVPLPAPSRTSPRKVLRLISLGLMSVIDIISGRYVDRERLSRLLGYRFGEGNFEVDFISDDYTRQLWHLLILWVTCENGFKILRLPVAEKETKHFLPRNQLLSALTPEAIKPALQEEKLEPWQDLSSIAEKVHKSARRTFAILVALRLKATEILRFLEYDRLQTSAIDHRLPYSIEDLKKYVPDFAQEFFEKQWEYCAPVFFKETDHHFLHDNTILPFLENTKISSGGFGKGSKDKEHERELHNLCLLNQLKHPYISELVCFYTYKKRRNFIFRLAEGGDLSDLLAKSIRPKEFETDFSVLAALCRLSSAIEKMHTFILEKDVDLGFVGLHRDLKPKNILVHGNNFILADFGLSHLKSNEESSKTLFSGGGADYLAPECEDPQEGFKKGKIGRASDIWSLGCVFLEVLVYMTFGAPRVAEFRELRKFRFKGCTMYSFYNVGPTANEAVGKMMEVLEPRSTQVIATFLRLIRQMLKIGEKEQPVAHFVTSFLSLLAVCERLYSIDRLYETMVQAITSSQANLEHERFQPWKQVLGLPTPESINQRLDIESTIRLLEQNQHTLDFETTISSLDQMGLELDNIVIIHEGTSHPLFINLQRINDRLWTLLPKALRERAWIHLKHTLLKHGAFHSEDLEMPGEMQDLVSENPVFDCNRLINTIFLRYMVRKADTARADLQAERIAQGKSDLTVNPATIVDYDTVFDNGMSDDDPLLDNSTAELIDGTHIFIEWIKYGHHWEGDIMDEMIRRVGNIAVFLHESAGTSRLPRLLTCRGFFNAPSRDGFGLVFETPATTARQSPLSLSQMIKNSTHSEAAASRLPDLGKRFELALILAESILQLHHATFLHKSISSMNVIFFTKDTSQPSIEKPYLIGFNYVRPNDPKAFTEGPPPGKSRRCYHHPDYSTDHMRQGKRFNLAYDYYSLGLVLLEIGLWQDVVKSSSTKVKSALELKDKLLRRRVPLLGFTTGKTYEDVMTRCLQGSMRHDGDDDATILEQFEVLVVQPLRELKGRRMGALRRMLHNYLTRRATQST</sequence>
<gene>
    <name evidence="2" type="ORF">BU23DRAFT_576086</name>
</gene>
<dbReference type="Pfam" id="PF24476">
    <property type="entry name" value="DUF7580"/>
    <property type="match status" value="1"/>
</dbReference>
<dbReference type="GO" id="GO:0005524">
    <property type="term" value="F:ATP binding"/>
    <property type="evidence" value="ECO:0007669"/>
    <property type="project" value="InterPro"/>
</dbReference>
<dbReference type="SMART" id="SM00220">
    <property type="entry name" value="S_TKc"/>
    <property type="match status" value="1"/>
</dbReference>
<accession>A0A6A5UGM3</accession>
<dbReference type="InterPro" id="IPR000719">
    <property type="entry name" value="Prot_kinase_dom"/>
</dbReference>
<dbReference type="SUPFAM" id="SSF56112">
    <property type="entry name" value="Protein kinase-like (PK-like)"/>
    <property type="match status" value="2"/>
</dbReference>
<evidence type="ECO:0000259" key="1">
    <source>
        <dbReference type="PROSITE" id="PS50011"/>
    </source>
</evidence>